<gene>
    <name evidence="2" type="ORF">HWQ67_17920</name>
</gene>
<accession>A0ABS6S3M6</accession>
<dbReference type="EMBL" id="JABXWD010000600">
    <property type="protein sequence ID" value="MBV6343453.1"/>
    <property type="molecule type" value="Genomic_DNA"/>
</dbReference>
<dbReference type="RefSeq" id="WP_218254069.1">
    <property type="nucleotide sequence ID" value="NZ_JABXWD010000600.1"/>
</dbReference>
<evidence type="ECO:0000256" key="1">
    <source>
        <dbReference type="SAM" id="SignalP"/>
    </source>
</evidence>
<feature type="chain" id="PRO_5047133826" description="Secreted protein" evidence="1">
    <location>
        <begin position="25"/>
        <end position="410"/>
    </location>
</feature>
<evidence type="ECO:0000313" key="2">
    <source>
        <dbReference type="EMBL" id="MBV6343453.1"/>
    </source>
</evidence>
<keyword evidence="3" id="KW-1185">Reference proteome</keyword>
<dbReference type="Proteomes" id="UP001196980">
    <property type="component" value="Unassembled WGS sequence"/>
</dbReference>
<proteinExistence type="predicted"/>
<organism evidence="2 3">
    <name type="scientific">Candidatus Magnetobacterium casense</name>
    <dbReference type="NCBI Taxonomy" id="1455061"/>
    <lineage>
        <taxon>Bacteria</taxon>
        <taxon>Pseudomonadati</taxon>
        <taxon>Nitrospirota</taxon>
        <taxon>Thermodesulfovibrionia</taxon>
        <taxon>Thermodesulfovibrionales</taxon>
        <taxon>Candidatus Magnetobacteriaceae</taxon>
        <taxon>Candidatus Magnetobacterium</taxon>
    </lineage>
</organism>
<protein>
    <recommendedName>
        <fullName evidence="4">Secreted protein</fullName>
    </recommendedName>
</protein>
<evidence type="ECO:0000313" key="3">
    <source>
        <dbReference type="Proteomes" id="UP001196980"/>
    </source>
</evidence>
<feature type="signal peptide" evidence="1">
    <location>
        <begin position="1"/>
        <end position="24"/>
    </location>
</feature>
<reference evidence="2 3" key="1">
    <citation type="journal article" date="2020" name="J Geophys Res Biogeosci">
        <title>Magnetotaxis as an Adaptation to Enable Bacterial Shuttling of Microbial Sulfur and Sulfur Cycling Across Aquatic Oxic#Anoxic Interfaces.</title>
        <authorList>
            <person name="Li J."/>
            <person name="Liu P."/>
            <person name="Wang J."/>
            <person name="Roberts A.P."/>
            <person name="Pan Y."/>
        </authorList>
    </citation>
    <scope>NUCLEOTIDE SEQUENCE [LARGE SCALE GENOMIC DNA]</scope>
    <source>
        <strain evidence="2 3">MYR-1_YQ</strain>
    </source>
</reference>
<sequence length="410" mass="44556">MRSTLTCVLLVVLAGILSGLPAQATGVEGSLFSATVSESARYEQQAPPTLWAVFEYPVWGIKAKVNSASPAIHEMPLVEGMTVTFYAENPGTALGGYRCGLWKDAYIRYGKNVERLTIQQMKTIKEAKMLDVPLEIGQYVEYKMTYGQLIDLVESPVDGISLVINYVAGRSHQRFWFVTYGSADVDTRSANRLPFRLVSPLVGPEAFANVNFAGRNAEELWLFAHLVGVVPQHGSVDQKILLAEIERQGLIFNSVCRLPARSVQTAPAPPPPTPPVAPTTTVRSPLARTFGSLPAPEIRTRSVTRGTAEPLTVEVLDQTGGFSRGNLRLVVEGHTLRVTGSGIARVRFAVKDNRGWMVTERNSRGEYVRSMTINWYPGSSATVKANALHHDGTSAGTITMLVTDNGGGGR</sequence>
<comment type="caution">
    <text evidence="2">The sequence shown here is derived from an EMBL/GenBank/DDBJ whole genome shotgun (WGS) entry which is preliminary data.</text>
</comment>
<name>A0ABS6S3M6_9BACT</name>
<keyword evidence="1" id="KW-0732">Signal</keyword>
<evidence type="ECO:0008006" key="4">
    <source>
        <dbReference type="Google" id="ProtNLM"/>
    </source>
</evidence>